<gene>
    <name evidence="2" type="ORF">OJ996_03830</name>
</gene>
<dbReference type="EMBL" id="JAPDDR010000002">
    <property type="protein sequence ID" value="MCW1912688.1"/>
    <property type="molecule type" value="Genomic_DNA"/>
</dbReference>
<dbReference type="Gene3D" id="3.40.50.2000">
    <property type="entry name" value="Glycogen Phosphorylase B"/>
    <property type="match status" value="2"/>
</dbReference>
<name>A0ABT3FYK4_9BACT</name>
<comment type="caution">
    <text evidence="2">The sequence shown here is derived from an EMBL/GenBank/DDBJ whole genome shotgun (WGS) entry which is preliminary data.</text>
</comment>
<dbReference type="CDD" id="cd03801">
    <property type="entry name" value="GT4_PimA-like"/>
    <property type="match status" value="1"/>
</dbReference>
<dbReference type="PANTHER" id="PTHR12526:SF636">
    <property type="entry name" value="BLL3647 PROTEIN"/>
    <property type="match status" value="1"/>
</dbReference>
<keyword evidence="3" id="KW-1185">Reference proteome</keyword>
<sequence length="425" mass="46758">MPRRLRVLISAYYCSPYRGGEAAVGWRYATGLAQDHDVTVICGDLAADGPIGRDIERYKREQGLPPGLSIHHIQAEGLTRKIHDLHALPGMWFFYYEAYRRWQLEVLALARRLHAEQAFDLVHHLTIIGFREPGYLREMGIPFVWGPINGAALMPWHYIGGFGGGGAYRHLTRNFLNLIQSRLPGRSRRAARAAAKIWCVTREDLEMVEDLWGCAGELMIETGASPVDSPSIRCLHTGEPLRLVWCGLIEDRKALHLLLEALASLPAGLAWELEVIGDGPRRERCKAMAASLGIAASVHWAGSVGHAEAQELMARGHVLVHSSLKEGTPHVVLEALSQALPVICHDACGMGVAVTEECGIKVPMLDPDTSIRGFRDAIIRIATEQGLLEQLSGGAISRAREQSWQSKIAVVSAAYRQIAASPEFI</sequence>
<dbReference type="SUPFAM" id="SSF53756">
    <property type="entry name" value="UDP-Glycosyltransferase/glycogen phosphorylase"/>
    <property type="match status" value="1"/>
</dbReference>
<proteinExistence type="predicted"/>
<dbReference type="InterPro" id="IPR001296">
    <property type="entry name" value="Glyco_trans_1"/>
</dbReference>
<evidence type="ECO:0000313" key="2">
    <source>
        <dbReference type="EMBL" id="MCW1912688.1"/>
    </source>
</evidence>
<dbReference type="Proteomes" id="UP001165653">
    <property type="component" value="Unassembled WGS sequence"/>
</dbReference>
<protein>
    <submittedName>
        <fullName evidence="2">Glycosyltransferase</fullName>
    </submittedName>
</protein>
<dbReference type="Pfam" id="PF00534">
    <property type="entry name" value="Glycos_transf_1"/>
    <property type="match status" value="1"/>
</dbReference>
<evidence type="ECO:0000313" key="3">
    <source>
        <dbReference type="Proteomes" id="UP001165653"/>
    </source>
</evidence>
<accession>A0ABT3FYK4</accession>
<organism evidence="2 3">
    <name type="scientific">Luteolibacter rhizosphaerae</name>
    <dbReference type="NCBI Taxonomy" id="2989719"/>
    <lineage>
        <taxon>Bacteria</taxon>
        <taxon>Pseudomonadati</taxon>
        <taxon>Verrucomicrobiota</taxon>
        <taxon>Verrucomicrobiia</taxon>
        <taxon>Verrucomicrobiales</taxon>
        <taxon>Verrucomicrobiaceae</taxon>
        <taxon>Luteolibacter</taxon>
    </lineage>
</organism>
<dbReference type="PANTHER" id="PTHR12526">
    <property type="entry name" value="GLYCOSYLTRANSFERASE"/>
    <property type="match status" value="1"/>
</dbReference>
<evidence type="ECO:0000259" key="1">
    <source>
        <dbReference type="Pfam" id="PF00534"/>
    </source>
</evidence>
<reference evidence="2" key="1">
    <citation type="submission" date="2022-10" db="EMBL/GenBank/DDBJ databases">
        <title>Luteolibacter sp. GHJ8, whole genome shotgun sequencing project.</title>
        <authorList>
            <person name="Zhao G."/>
            <person name="Shen L."/>
        </authorList>
    </citation>
    <scope>NUCLEOTIDE SEQUENCE</scope>
    <source>
        <strain evidence="2">GHJ8</strain>
    </source>
</reference>
<feature type="domain" description="Glycosyl transferase family 1" evidence="1">
    <location>
        <begin position="244"/>
        <end position="382"/>
    </location>
</feature>
<dbReference type="RefSeq" id="WP_264511345.1">
    <property type="nucleotide sequence ID" value="NZ_JAPDDR010000002.1"/>
</dbReference>